<dbReference type="Pfam" id="PF07179">
    <property type="entry name" value="SseB"/>
    <property type="match status" value="1"/>
</dbReference>
<comment type="caution">
    <text evidence="2">The sequence shown here is derived from an EMBL/GenBank/DDBJ whole genome shotgun (WGS) entry which is preliminary data.</text>
</comment>
<protein>
    <submittedName>
        <fullName evidence="2">Enhanced serine sensitivity protein SseB C-terminal domain-containing protein</fullName>
    </submittedName>
</protein>
<evidence type="ECO:0000313" key="3">
    <source>
        <dbReference type="Proteomes" id="UP001430193"/>
    </source>
</evidence>
<keyword evidence="3" id="KW-1185">Reference proteome</keyword>
<organism evidence="2 3">
    <name type="scientific">Dyella mobilis</name>
    <dbReference type="NCBI Taxonomy" id="1849582"/>
    <lineage>
        <taxon>Bacteria</taxon>
        <taxon>Pseudomonadati</taxon>
        <taxon>Pseudomonadota</taxon>
        <taxon>Gammaproteobacteria</taxon>
        <taxon>Lysobacterales</taxon>
        <taxon>Rhodanobacteraceae</taxon>
        <taxon>Dyella</taxon>
    </lineage>
</organism>
<proteinExistence type="predicted"/>
<dbReference type="InterPro" id="IPR009839">
    <property type="entry name" value="SseB_N"/>
</dbReference>
<dbReference type="EMBL" id="JADIKF010000028">
    <property type="protein sequence ID" value="MBM7127982.1"/>
    <property type="molecule type" value="Genomic_DNA"/>
</dbReference>
<reference evidence="2" key="1">
    <citation type="submission" date="2020-10" db="EMBL/GenBank/DDBJ databases">
        <title>Phylogeny of dyella-like bacteria.</title>
        <authorList>
            <person name="Fu J."/>
        </authorList>
    </citation>
    <scope>NUCLEOTIDE SEQUENCE</scope>
    <source>
        <strain evidence="2">DHON07</strain>
    </source>
</reference>
<evidence type="ECO:0000259" key="1">
    <source>
        <dbReference type="Pfam" id="PF07179"/>
    </source>
</evidence>
<evidence type="ECO:0000313" key="2">
    <source>
        <dbReference type="EMBL" id="MBM7127982.1"/>
    </source>
</evidence>
<sequence length="253" mass="27819">MPSDKKQRTVTSEQLRKRLEAARMAPHGPQGIVAQDEVFKAILDATVYALAPVESHPSGRLRFIQLVRPDTGQTVLPFFSDLTQAEQASNNRIAIMAMAGRRLFEITRGATLMLNPNTDAVALYPPEVAALLGGNAIGYFTKETILENALAYARPPSVSTDDLDVALRRLFESEPTVRTAYLAEVHRVGDCEEVFLLLTIVAARSHHERIHHIVALALTTEPPDLLLPLSITFAASYEQLPAICHDGIQIYGK</sequence>
<dbReference type="Proteomes" id="UP001430193">
    <property type="component" value="Unassembled WGS sequence"/>
</dbReference>
<name>A0ABS2K9W5_9GAMM</name>
<feature type="domain" description="SseB protein N-terminal" evidence="1">
    <location>
        <begin position="33"/>
        <end position="130"/>
    </location>
</feature>
<gene>
    <name evidence="2" type="ORF">ISS99_00465</name>
</gene>
<accession>A0ABS2K9W5</accession>